<feature type="compositionally biased region" description="Pro residues" evidence="1">
    <location>
        <begin position="14"/>
        <end position="23"/>
    </location>
</feature>
<dbReference type="EMBL" id="OX451736">
    <property type="protein sequence ID" value="CAI8588486.1"/>
    <property type="molecule type" value="Genomic_DNA"/>
</dbReference>
<evidence type="ECO:0000313" key="3">
    <source>
        <dbReference type="EMBL" id="CAI8588486.1"/>
    </source>
</evidence>
<reference evidence="3 4" key="1">
    <citation type="submission" date="2023-01" db="EMBL/GenBank/DDBJ databases">
        <authorList>
            <person name="Kreplak J."/>
        </authorList>
    </citation>
    <scope>NUCLEOTIDE SEQUENCE [LARGE SCALE GENOMIC DNA]</scope>
</reference>
<evidence type="ECO:0000313" key="4">
    <source>
        <dbReference type="Proteomes" id="UP001157006"/>
    </source>
</evidence>
<name>A0AAV0YR77_VICFA</name>
<accession>A0AAV0YR77</accession>
<dbReference type="Proteomes" id="UP001157006">
    <property type="component" value="Chromosome 1L"/>
</dbReference>
<organism evidence="3 4">
    <name type="scientific">Vicia faba</name>
    <name type="common">Broad bean</name>
    <name type="synonym">Faba vulgaris</name>
    <dbReference type="NCBI Taxonomy" id="3906"/>
    <lineage>
        <taxon>Eukaryota</taxon>
        <taxon>Viridiplantae</taxon>
        <taxon>Streptophyta</taxon>
        <taxon>Embryophyta</taxon>
        <taxon>Tracheophyta</taxon>
        <taxon>Spermatophyta</taxon>
        <taxon>Magnoliopsida</taxon>
        <taxon>eudicotyledons</taxon>
        <taxon>Gunneridae</taxon>
        <taxon>Pentapetalae</taxon>
        <taxon>rosids</taxon>
        <taxon>fabids</taxon>
        <taxon>Fabales</taxon>
        <taxon>Fabaceae</taxon>
        <taxon>Papilionoideae</taxon>
        <taxon>50 kb inversion clade</taxon>
        <taxon>NPAAA clade</taxon>
        <taxon>Hologalegina</taxon>
        <taxon>IRL clade</taxon>
        <taxon>Fabeae</taxon>
        <taxon>Vicia</taxon>
    </lineage>
</organism>
<feature type="compositionally biased region" description="Gly residues" evidence="1">
    <location>
        <begin position="70"/>
        <end position="84"/>
    </location>
</feature>
<keyword evidence="4" id="KW-1185">Reference proteome</keyword>
<dbReference type="PANTHER" id="PTHR47591">
    <property type="entry name" value="ZINC FINGER PROTEIN ZAT2-RELATED"/>
    <property type="match status" value="1"/>
</dbReference>
<feature type="compositionally biased region" description="Basic and acidic residues" evidence="1">
    <location>
        <begin position="246"/>
        <end position="255"/>
    </location>
</feature>
<feature type="domain" description="C2H2-type" evidence="2">
    <location>
        <begin position="136"/>
        <end position="156"/>
    </location>
</feature>
<evidence type="ECO:0000259" key="2">
    <source>
        <dbReference type="PROSITE" id="PS00028"/>
    </source>
</evidence>
<feature type="compositionally biased region" description="Pro residues" evidence="1">
    <location>
        <begin position="165"/>
        <end position="175"/>
    </location>
</feature>
<dbReference type="AlphaFoldDB" id="A0AAV0YR77"/>
<feature type="compositionally biased region" description="Acidic residues" evidence="1">
    <location>
        <begin position="282"/>
        <end position="293"/>
    </location>
</feature>
<sequence length="293" mass="30774">MDPSKNTTSSTPNNSPPVSPPHPPSEHDNTPTETNPIPEAAEGSSENVIMKTAGEVWAELTAGDDEIYGNDGGDGGNEDGGAQDGGASRPVAIAVTADGANVPVMGSGGAVGDSAKGSKKRKSNQVKNPPPGTPTCPECKRQFATWKAAFGHMRKHPERQHRGFFPPPTFEPPQVPAAEGDGGNQVDEEVQHVVRGLIVDLNRSIRGEEGSSAGGGSARKRRSQPAVLEQPPGFSAPLPPSQRSADMSRNRRDEPAPPPAADEDQNENGRNKGFDLNKLPSDDDDDDDETGEN</sequence>
<proteinExistence type="predicted"/>
<gene>
    <name evidence="3" type="ORF">VFH_I349600</name>
</gene>
<dbReference type="PANTHER" id="PTHR47591:SF13">
    <property type="entry name" value="OS02G0293900 PROTEIN"/>
    <property type="match status" value="1"/>
</dbReference>
<dbReference type="PROSITE" id="PS00028">
    <property type="entry name" value="ZINC_FINGER_C2H2_1"/>
    <property type="match status" value="1"/>
</dbReference>
<evidence type="ECO:0000256" key="1">
    <source>
        <dbReference type="SAM" id="MobiDB-lite"/>
    </source>
</evidence>
<protein>
    <recommendedName>
        <fullName evidence="2">C2H2-type domain-containing protein</fullName>
    </recommendedName>
</protein>
<feature type="compositionally biased region" description="Low complexity" evidence="1">
    <location>
        <begin position="1"/>
        <end position="13"/>
    </location>
</feature>
<feature type="region of interest" description="Disordered" evidence="1">
    <location>
        <begin position="154"/>
        <end position="293"/>
    </location>
</feature>
<feature type="region of interest" description="Disordered" evidence="1">
    <location>
        <begin position="1"/>
        <end position="139"/>
    </location>
</feature>
<dbReference type="InterPro" id="IPR013087">
    <property type="entry name" value="Znf_C2H2_type"/>
</dbReference>